<dbReference type="EMBL" id="MU251390">
    <property type="protein sequence ID" value="KAG9237268.1"/>
    <property type="molecule type" value="Genomic_DNA"/>
</dbReference>
<evidence type="ECO:0000313" key="9">
    <source>
        <dbReference type="Proteomes" id="UP000824998"/>
    </source>
</evidence>
<keyword evidence="2" id="KW-0677">Repeat</keyword>
<accession>A0A9P8C7Y2</accession>
<dbReference type="OrthoDB" id="410307at2759"/>
<evidence type="ECO:0000256" key="1">
    <source>
        <dbReference type="ARBA" id="ARBA00022723"/>
    </source>
</evidence>
<comment type="caution">
    <text evidence="8">The sequence shown here is derived from an EMBL/GenBank/DDBJ whole genome shotgun (WGS) entry which is preliminary data.</text>
</comment>
<dbReference type="Pfam" id="PF00642">
    <property type="entry name" value="zf-CCCH"/>
    <property type="match status" value="2"/>
</dbReference>
<evidence type="ECO:0000256" key="4">
    <source>
        <dbReference type="ARBA" id="ARBA00022833"/>
    </source>
</evidence>
<dbReference type="GO" id="GO:0008270">
    <property type="term" value="F:zinc ion binding"/>
    <property type="evidence" value="ECO:0007669"/>
    <property type="project" value="UniProtKB-KW"/>
</dbReference>
<feature type="zinc finger region" description="C3H1-type" evidence="5">
    <location>
        <begin position="289"/>
        <end position="317"/>
    </location>
</feature>
<feature type="domain" description="C3H1-type" evidence="7">
    <location>
        <begin position="345"/>
        <end position="371"/>
    </location>
</feature>
<dbReference type="FunFam" id="4.10.1000.10:FF:000035">
    <property type="entry name" value="CCCH zinc finger protein, variant"/>
    <property type="match status" value="1"/>
</dbReference>
<dbReference type="Proteomes" id="UP000824998">
    <property type="component" value="Unassembled WGS sequence"/>
</dbReference>
<proteinExistence type="predicted"/>
<feature type="domain" description="C3H1-type" evidence="7">
    <location>
        <begin position="289"/>
        <end position="317"/>
    </location>
</feature>
<dbReference type="PANTHER" id="PTHR46156:SF1">
    <property type="entry name" value="ZINC FINGER CCCH DOMAIN-CONTAINING PROTEIN 3"/>
    <property type="match status" value="1"/>
</dbReference>
<protein>
    <recommendedName>
        <fullName evidence="7">C3H1-type domain-containing protein</fullName>
    </recommendedName>
</protein>
<dbReference type="InterPro" id="IPR000571">
    <property type="entry name" value="Znf_CCCH"/>
</dbReference>
<feature type="compositionally biased region" description="Acidic residues" evidence="6">
    <location>
        <begin position="435"/>
        <end position="464"/>
    </location>
</feature>
<feature type="compositionally biased region" description="Polar residues" evidence="6">
    <location>
        <begin position="33"/>
        <end position="51"/>
    </location>
</feature>
<organism evidence="8 9">
    <name type="scientific">Amylocarpus encephaloides</name>
    <dbReference type="NCBI Taxonomy" id="45428"/>
    <lineage>
        <taxon>Eukaryota</taxon>
        <taxon>Fungi</taxon>
        <taxon>Dikarya</taxon>
        <taxon>Ascomycota</taxon>
        <taxon>Pezizomycotina</taxon>
        <taxon>Leotiomycetes</taxon>
        <taxon>Helotiales</taxon>
        <taxon>Helotiales incertae sedis</taxon>
        <taxon>Amylocarpus</taxon>
    </lineage>
</organism>
<feature type="domain" description="C3H1-type" evidence="7">
    <location>
        <begin position="372"/>
        <end position="400"/>
    </location>
</feature>
<keyword evidence="3 5" id="KW-0863">Zinc-finger</keyword>
<feature type="region of interest" description="Disordered" evidence="6">
    <location>
        <begin position="426"/>
        <end position="483"/>
    </location>
</feature>
<evidence type="ECO:0000313" key="8">
    <source>
        <dbReference type="EMBL" id="KAG9237268.1"/>
    </source>
</evidence>
<feature type="region of interest" description="Disordered" evidence="6">
    <location>
        <begin position="22"/>
        <end position="51"/>
    </location>
</feature>
<dbReference type="SMART" id="SM00356">
    <property type="entry name" value="ZnF_C3H1"/>
    <property type="match status" value="4"/>
</dbReference>
<feature type="zinc finger region" description="C3H1-type" evidence="5">
    <location>
        <begin position="321"/>
        <end position="344"/>
    </location>
</feature>
<evidence type="ECO:0000256" key="5">
    <source>
        <dbReference type="PROSITE-ProRule" id="PRU00723"/>
    </source>
</evidence>
<evidence type="ECO:0000256" key="6">
    <source>
        <dbReference type="SAM" id="MobiDB-lite"/>
    </source>
</evidence>
<reference evidence="8" key="1">
    <citation type="journal article" date="2021" name="IMA Fungus">
        <title>Genomic characterization of three marine fungi, including Emericellopsis atlantica sp. nov. with signatures of a generalist lifestyle and marine biomass degradation.</title>
        <authorList>
            <person name="Hagestad O.C."/>
            <person name="Hou L."/>
            <person name="Andersen J.H."/>
            <person name="Hansen E.H."/>
            <person name="Altermark B."/>
            <person name="Li C."/>
            <person name="Kuhnert E."/>
            <person name="Cox R.J."/>
            <person name="Crous P.W."/>
            <person name="Spatafora J.W."/>
            <person name="Lail K."/>
            <person name="Amirebrahimi M."/>
            <person name="Lipzen A."/>
            <person name="Pangilinan J."/>
            <person name="Andreopoulos W."/>
            <person name="Hayes R.D."/>
            <person name="Ng V."/>
            <person name="Grigoriev I.V."/>
            <person name="Jackson S.A."/>
            <person name="Sutton T.D.S."/>
            <person name="Dobson A.D.W."/>
            <person name="Rama T."/>
        </authorList>
    </citation>
    <scope>NUCLEOTIDE SEQUENCE</scope>
    <source>
        <strain evidence="8">TRa018bII</strain>
    </source>
</reference>
<sequence length="483" mass="53493">MDSEDQEILAKIGQLTGQINRHKNNRGTEHRTYTPTASASIHPSGETLQSSKHNTYSRAYPQANAGWRGGHPARGYRVGKAPIHRNRTLVLNGGTATPPTADPLDMNMNAVEQNFNAPIVEPAWVSKQDRHLQLINTSIFEKDSQVRAKAMEETRKLKALVRDAREKTKLTRHLQRAASSPHVFSGRQFKPGTTTAAYEINVQGIQFRVAQNGSKLVKVPGERSHIIAAYGNVELSSRTNDLQLLGDINAAKSTPKFAVVGGVKFHRSKNGNMYRGGIIKIYRKNLTVKKVNEPCKPFNTTGSCPKGPRCRYIHDHSKTAVCKEFLSKGSCPSGESCDLSHDLTPERTPACLHFAKGHCSNPQCRYSHVRVSPSAPVCRAFAVYGYCKRGADCEERHVHECPDFSSTGTCPTKGCKLPHRHKAHVMRNANRGEVSGEDQSSDLSSDDEAIDSDDVDSDDLDEEYFGEHPPDNQHMQQDYVELS</sequence>
<keyword evidence="1 5" id="KW-0479">Metal-binding</keyword>
<keyword evidence="4 5" id="KW-0862">Zinc</keyword>
<feature type="zinc finger region" description="C3H1-type" evidence="5">
    <location>
        <begin position="345"/>
        <end position="371"/>
    </location>
</feature>
<dbReference type="GO" id="GO:0005634">
    <property type="term" value="C:nucleus"/>
    <property type="evidence" value="ECO:0007669"/>
    <property type="project" value="TreeGrafter"/>
</dbReference>
<keyword evidence="9" id="KW-1185">Reference proteome</keyword>
<feature type="zinc finger region" description="C3H1-type" evidence="5">
    <location>
        <begin position="372"/>
        <end position="400"/>
    </location>
</feature>
<dbReference type="Gene3D" id="6.10.250.3220">
    <property type="match status" value="1"/>
</dbReference>
<dbReference type="PROSITE" id="PS50103">
    <property type="entry name" value="ZF_C3H1"/>
    <property type="match status" value="4"/>
</dbReference>
<evidence type="ECO:0000259" key="7">
    <source>
        <dbReference type="PROSITE" id="PS50103"/>
    </source>
</evidence>
<feature type="domain" description="C3H1-type" evidence="7">
    <location>
        <begin position="321"/>
        <end position="344"/>
    </location>
</feature>
<name>A0A9P8C7Y2_9HELO</name>
<dbReference type="SUPFAM" id="SSF90229">
    <property type="entry name" value="CCCH zinc finger"/>
    <property type="match status" value="3"/>
</dbReference>
<dbReference type="InterPro" id="IPR036855">
    <property type="entry name" value="Znf_CCCH_sf"/>
</dbReference>
<evidence type="ECO:0000256" key="3">
    <source>
        <dbReference type="ARBA" id="ARBA00022771"/>
    </source>
</evidence>
<dbReference type="Gene3D" id="4.10.1000.10">
    <property type="entry name" value="Zinc finger, CCCH-type"/>
    <property type="match status" value="2"/>
</dbReference>
<dbReference type="AlphaFoldDB" id="A0A9P8C7Y2"/>
<dbReference type="FunFam" id="4.10.1000.10:FF:000022">
    <property type="entry name" value="Zinc finger CCCH domain-containing protein 7"/>
    <property type="match status" value="1"/>
</dbReference>
<gene>
    <name evidence="8" type="ORF">BJ875DRAFT_454220</name>
</gene>
<dbReference type="PANTHER" id="PTHR46156">
    <property type="entry name" value="CCCH ZINGC FINGER"/>
    <property type="match status" value="1"/>
</dbReference>
<evidence type="ECO:0000256" key="2">
    <source>
        <dbReference type="ARBA" id="ARBA00022737"/>
    </source>
</evidence>